<comment type="similarity">
    <text evidence="1">Belongs to the HIBADH-related family. NP60 subfamily.</text>
</comment>
<dbReference type="GO" id="GO:0003677">
    <property type="term" value="F:DNA binding"/>
    <property type="evidence" value="ECO:0007669"/>
    <property type="project" value="TreeGrafter"/>
</dbReference>
<dbReference type="GO" id="GO:0140673">
    <property type="term" value="P:transcription elongation-coupled chromatin remodeling"/>
    <property type="evidence" value="ECO:0007669"/>
    <property type="project" value="TreeGrafter"/>
</dbReference>
<evidence type="ECO:0000256" key="1">
    <source>
        <dbReference type="ARBA" id="ARBA00007598"/>
    </source>
</evidence>
<dbReference type="SUPFAM" id="SSF51735">
    <property type="entry name" value="NAD(P)-binding Rossmann-fold domains"/>
    <property type="match status" value="1"/>
</dbReference>
<sequence>MASPPLAKIGVISIGDMGMGIAKLLIANGFSVATNCKGRSDETLERAKSAQVEICTSDEQLTEACDVILSVVPPRDATATAQRIVDAVTGPIRRDVSGGREPLYFADLNAVAPSTVRSIAALFEQTRGQVRFLDGAIIGAPPKPSTITTTTTTTTEEPSGSSSSGGGGGGGGGGDDGSGSGPVPGWSVPNVPMSGPHRLAAVPGYGAALAAALNARHVSDEVGAASGLKMCFASLTKGFTSLAVQSFTTARRLGVLDELREELRDVVPAHGRAAERGVVGMPPKAYRWVREMEEIALAFDEDGGFPPDLFRAVADVYRAVADDTVLGREKVGARQRGLDVDDVAAAMAEGLENKRKKND</sequence>
<dbReference type="InterPro" id="IPR051265">
    <property type="entry name" value="HIBADH-related_NP60_sf"/>
</dbReference>
<feature type="domain" description="Phosphogluconate dehydrogenase NAD-binding putative C-terminal" evidence="4">
    <location>
        <begin position="250"/>
        <end position="320"/>
    </location>
</feature>
<gene>
    <name evidence="5" type="ORF">SAMD00023353_0801210</name>
</gene>
<evidence type="ECO:0000259" key="3">
    <source>
        <dbReference type="Pfam" id="PF03807"/>
    </source>
</evidence>
<dbReference type="InterPro" id="IPR013328">
    <property type="entry name" value="6PGD_dom2"/>
</dbReference>
<feature type="domain" description="Pyrroline-5-carboxylate reductase catalytic N-terminal" evidence="3">
    <location>
        <begin position="8"/>
        <end position="86"/>
    </location>
</feature>
<feature type="compositionally biased region" description="Gly residues" evidence="2">
    <location>
        <begin position="163"/>
        <end position="182"/>
    </location>
</feature>
<dbReference type="GO" id="GO:0000785">
    <property type="term" value="C:chromatin"/>
    <property type="evidence" value="ECO:0007669"/>
    <property type="project" value="TreeGrafter"/>
</dbReference>
<dbReference type="Proteomes" id="UP000054516">
    <property type="component" value="Unassembled WGS sequence"/>
</dbReference>
<dbReference type="OMA" id="YAGINKG"/>
<dbReference type="InterPro" id="IPR008927">
    <property type="entry name" value="6-PGluconate_DH-like_C_sf"/>
</dbReference>
<dbReference type="InterPro" id="IPR015814">
    <property type="entry name" value="Pgluconate_DH_NAD-bd_C"/>
</dbReference>
<dbReference type="PANTHER" id="PTHR43580">
    <property type="entry name" value="OXIDOREDUCTASE GLYR1-RELATED"/>
    <property type="match status" value="1"/>
</dbReference>
<dbReference type="AlphaFoldDB" id="A0A1W2TAZ7"/>
<dbReference type="GO" id="GO:0031491">
    <property type="term" value="F:nucleosome binding"/>
    <property type="evidence" value="ECO:0007669"/>
    <property type="project" value="TreeGrafter"/>
</dbReference>
<name>A0A1W2TAZ7_ROSNE</name>
<reference evidence="5" key="1">
    <citation type="submission" date="2016-03" db="EMBL/GenBank/DDBJ databases">
        <title>Draft genome sequence of Rosellinia necatrix.</title>
        <authorList>
            <person name="Kanematsu S."/>
        </authorList>
    </citation>
    <scope>NUCLEOTIDE SEQUENCE [LARGE SCALE GENOMIC DNA]</scope>
    <source>
        <strain evidence="5">W97</strain>
    </source>
</reference>
<dbReference type="Gene3D" id="1.10.1040.10">
    <property type="entry name" value="N-(1-d-carboxylethyl)-l-norvaline Dehydrogenase, domain 2"/>
    <property type="match status" value="1"/>
</dbReference>
<evidence type="ECO:0000313" key="6">
    <source>
        <dbReference type="Proteomes" id="UP000054516"/>
    </source>
</evidence>
<dbReference type="InterPro" id="IPR036291">
    <property type="entry name" value="NAD(P)-bd_dom_sf"/>
</dbReference>
<dbReference type="STRING" id="77044.A0A1W2TAZ7"/>
<protein>
    <submittedName>
        <fullName evidence="5">Putative 6-phosphogluconate dehydrogenase</fullName>
    </submittedName>
</protein>
<proteinExistence type="inferred from homology"/>
<feature type="compositionally biased region" description="Low complexity" evidence="2">
    <location>
        <begin position="148"/>
        <end position="162"/>
    </location>
</feature>
<organism evidence="5">
    <name type="scientific">Rosellinia necatrix</name>
    <name type="common">White root-rot fungus</name>
    <dbReference type="NCBI Taxonomy" id="77044"/>
    <lineage>
        <taxon>Eukaryota</taxon>
        <taxon>Fungi</taxon>
        <taxon>Dikarya</taxon>
        <taxon>Ascomycota</taxon>
        <taxon>Pezizomycotina</taxon>
        <taxon>Sordariomycetes</taxon>
        <taxon>Xylariomycetidae</taxon>
        <taxon>Xylariales</taxon>
        <taxon>Xylariaceae</taxon>
        <taxon>Rosellinia</taxon>
    </lineage>
</organism>
<dbReference type="EMBL" id="DF977453">
    <property type="protein sequence ID" value="GAP84808.1"/>
    <property type="molecule type" value="Genomic_DNA"/>
</dbReference>
<evidence type="ECO:0000313" key="5">
    <source>
        <dbReference type="EMBL" id="GAP84808.1"/>
    </source>
</evidence>
<evidence type="ECO:0000256" key="2">
    <source>
        <dbReference type="SAM" id="MobiDB-lite"/>
    </source>
</evidence>
<dbReference type="SUPFAM" id="SSF48179">
    <property type="entry name" value="6-phosphogluconate dehydrogenase C-terminal domain-like"/>
    <property type="match status" value="1"/>
</dbReference>
<keyword evidence="6" id="KW-1185">Reference proteome</keyword>
<accession>A0A1W2TAZ7</accession>
<dbReference type="InterPro" id="IPR028939">
    <property type="entry name" value="P5C_Rdtase_cat_N"/>
</dbReference>
<dbReference type="OrthoDB" id="9988102at2759"/>
<dbReference type="Pfam" id="PF09130">
    <property type="entry name" value="DUF1932"/>
    <property type="match status" value="1"/>
</dbReference>
<dbReference type="PANTHER" id="PTHR43580:SF2">
    <property type="entry name" value="CYTOKINE-LIKE NUCLEAR FACTOR N-PAC"/>
    <property type="match status" value="1"/>
</dbReference>
<evidence type="ECO:0000259" key="4">
    <source>
        <dbReference type="Pfam" id="PF09130"/>
    </source>
</evidence>
<feature type="region of interest" description="Disordered" evidence="2">
    <location>
        <begin position="141"/>
        <end position="191"/>
    </location>
</feature>
<dbReference type="Pfam" id="PF03807">
    <property type="entry name" value="F420_oxidored"/>
    <property type="match status" value="1"/>
</dbReference>
<dbReference type="Gene3D" id="3.40.50.720">
    <property type="entry name" value="NAD(P)-binding Rossmann-like Domain"/>
    <property type="match status" value="1"/>
</dbReference>